<feature type="compositionally biased region" description="Low complexity" evidence="1">
    <location>
        <begin position="492"/>
        <end position="503"/>
    </location>
</feature>
<feature type="compositionally biased region" description="Low complexity" evidence="1">
    <location>
        <begin position="249"/>
        <end position="259"/>
    </location>
</feature>
<feature type="compositionally biased region" description="Pro residues" evidence="1">
    <location>
        <begin position="408"/>
        <end position="418"/>
    </location>
</feature>
<feature type="compositionally biased region" description="Pro residues" evidence="1">
    <location>
        <begin position="470"/>
        <end position="481"/>
    </location>
</feature>
<organism evidence="2 3">
    <name type="scientific">Mycolicibacterium iranicum</name>
    <name type="common">Mycobacterium iranicum</name>
    <dbReference type="NCBI Taxonomy" id="912594"/>
    <lineage>
        <taxon>Bacteria</taxon>
        <taxon>Bacillati</taxon>
        <taxon>Actinomycetota</taxon>
        <taxon>Actinomycetes</taxon>
        <taxon>Mycobacteriales</taxon>
        <taxon>Mycobacteriaceae</taxon>
        <taxon>Mycolicibacterium</taxon>
    </lineage>
</organism>
<feature type="compositionally biased region" description="Low complexity" evidence="1">
    <location>
        <begin position="335"/>
        <end position="350"/>
    </location>
</feature>
<feature type="compositionally biased region" description="Polar residues" evidence="1">
    <location>
        <begin position="266"/>
        <end position="286"/>
    </location>
</feature>
<evidence type="ECO:0000256" key="1">
    <source>
        <dbReference type="SAM" id="MobiDB-lite"/>
    </source>
</evidence>
<feature type="compositionally biased region" description="Low complexity" evidence="1">
    <location>
        <begin position="360"/>
        <end position="385"/>
    </location>
</feature>
<proteinExistence type="predicted"/>
<evidence type="ECO:0000313" key="2">
    <source>
        <dbReference type="EMBL" id="OAN32062.1"/>
    </source>
</evidence>
<accession>A0A178LMD0</accession>
<dbReference type="Proteomes" id="UP000078396">
    <property type="component" value="Unassembled WGS sequence"/>
</dbReference>
<feature type="region of interest" description="Disordered" evidence="1">
    <location>
        <begin position="197"/>
        <end position="518"/>
    </location>
</feature>
<gene>
    <name evidence="2" type="ORF">A4X20_28725</name>
</gene>
<comment type="caution">
    <text evidence="2">The sequence shown here is derived from an EMBL/GenBank/DDBJ whole genome shotgun (WGS) entry which is preliminary data.</text>
</comment>
<feature type="compositionally biased region" description="Low complexity" evidence="1">
    <location>
        <begin position="419"/>
        <end position="465"/>
    </location>
</feature>
<sequence length="848" mass="84247">MAAVGTTAAMPSRPYSPRIVGPVWPQTSSEHWLETAEALNQKSLDLLANAAAIRRAADELGASNSGQMIEAMCERSYRTAQTIVNQSDMYADSAKAVKETAELIWHARERLDAIDRNAHEEMDRLRQQFAAAASPLGAGAAAAALHAAIEAIINAAAAEALGVDTDTAAAIAEQAAHLGGNSGGATGGSGDRALQALSQQGESGDAETFTDGTPTGTPPGTRPTNYGANDAQSLGYGTEEQSPPDPSDVESGSDGVSSETPPGGNAESNEQSGSKGNSTTTPSTEGTGAPSAPDPSSLENAYTATGTPTPMPAPMTPAGGGLSSTGSSGGGLKMPSAGGLSGAGSVSPASGAGGLGSGGLNPAAAAGLSPTSAGAGLPSPAGAGAPPSPSSDFSRGFNAGLTGGGSVLPPPVAPPPAQPASSTAGAYGSPSAGGAPSVPAGGGPVAQSAPSAAAGGSAAPAGPVGTPMMSPAPAPAGPLPPFNSDIAPRQVSAASASAPAAAPAAPPSPAAGGPGTPLPPGVVASGGAAAAAGAVAGAKSAAPDPLLDDACTLVEELMKASRQYGTIDWCVGVFKTPSRTLTVVTSGEGAGFIPAGVHLPKGVESLFSDPGLDNAFRRRWFGWINPAQTMVAYAQSVTALDPNIELWAVAVSTGFGGSAQPARAAGVPHYADCPMPTTDSPLGGGVVQPPLNETRLHRLQALNPAAYAQLNTATPVDVRESLAITRQTAHVTFTQAGELLTLPIPPLLREIATHLDRGTAITESQWDELASAVLPMAITDSSGQRPGRIGTDTEASSYARVQHNVARLAELLLLWRRGAPDHREVVYLAHHIAAERQLWVGHEDGGVR</sequence>
<reference evidence="2 3" key="1">
    <citation type="submission" date="2016-04" db="EMBL/GenBank/DDBJ databases">
        <title>Draft Genome Sequences of Staphylococcus capitis Strain H36, S. capitis Strain H65, S. cohnii Strain H62, S. hominis Strain H69, Mycobacterium iranicum Strain H39, Plantibacter sp. Strain H53, Pseudomonas oryzihabitans Strain H72, and Microbacterium sp. Strain H83, isolated from residential settings.</title>
        <authorList>
            <person name="Lymperopoulou D."/>
            <person name="Adams R.I."/>
            <person name="Lindow S."/>
            <person name="Coil D.A."/>
            <person name="Jospin G."/>
            <person name="Eisen J.A."/>
        </authorList>
    </citation>
    <scope>NUCLEOTIDE SEQUENCE [LARGE SCALE GENOMIC DNA]</scope>
    <source>
        <strain evidence="2 3">H39</strain>
    </source>
</reference>
<evidence type="ECO:0000313" key="3">
    <source>
        <dbReference type="Proteomes" id="UP000078396"/>
    </source>
</evidence>
<protein>
    <submittedName>
        <fullName evidence="2">Chemotaxis protein</fullName>
    </submittedName>
</protein>
<dbReference type="AlphaFoldDB" id="A0A178LMD0"/>
<feature type="compositionally biased region" description="Gly residues" evidence="1">
    <location>
        <begin position="318"/>
        <end position="332"/>
    </location>
</feature>
<dbReference type="OrthoDB" id="4773081at2"/>
<name>A0A178LMD0_MYCIR</name>
<dbReference type="EMBL" id="LWCS01000055">
    <property type="protein sequence ID" value="OAN32062.1"/>
    <property type="molecule type" value="Genomic_DNA"/>
</dbReference>